<comment type="similarity">
    <text evidence="7">Belongs to the TonB-dependent receptor family.</text>
</comment>
<feature type="domain" description="TonB-dependent receptor plug" evidence="10">
    <location>
        <begin position="62"/>
        <end position="163"/>
    </location>
</feature>
<evidence type="ECO:0000256" key="2">
    <source>
        <dbReference type="ARBA" id="ARBA00022448"/>
    </source>
</evidence>
<dbReference type="InterPro" id="IPR036942">
    <property type="entry name" value="Beta-barrel_TonB_sf"/>
</dbReference>
<dbReference type="Proteomes" id="UP000737113">
    <property type="component" value="Unassembled WGS sequence"/>
</dbReference>
<dbReference type="PANTHER" id="PTHR32552:SF90">
    <property type="entry name" value="METAL-PSEUDOPALINE RECEPTOR CNTO"/>
    <property type="match status" value="1"/>
</dbReference>
<dbReference type="GO" id="GO:0009279">
    <property type="term" value="C:cell outer membrane"/>
    <property type="evidence" value="ECO:0007669"/>
    <property type="project" value="UniProtKB-SubCell"/>
</dbReference>
<dbReference type="SUPFAM" id="SSF56935">
    <property type="entry name" value="Porins"/>
    <property type="match status" value="1"/>
</dbReference>
<evidence type="ECO:0000313" key="11">
    <source>
        <dbReference type="EMBL" id="NMH65476.1"/>
    </source>
</evidence>
<feature type="region of interest" description="Disordered" evidence="8">
    <location>
        <begin position="542"/>
        <end position="561"/>
    </location>
</feature>
<evidence type="ECO:0000259" key="10">
    <source>
        <dbReference type="Pfam" id="PF07715"/>
    </source>
</evidence>
<dbReference type="RefSeq" id="WP_169564181.1">
    <property type="nucleotide sequence ID" value="NZ_JAAXYH010000006.1"/>
</dbReference>
<dbReference type="PANTHER" id="PTHR32552">
    <property type="entry name" value="FERRICHROME IRON RECEPTOR-RELATED"/>
    <property type="match status" value="1"/>
</dbReference>
<dbReference type="Gene3D" id="2.40.170.20">
    <property type="entry name" value="TonB-dependent receptor, beta-barrel domain"/>
    <property type="match status" value="1"/>
</dbReference>
<dbReference type="Pfam" id="PF07715">
    <property type="entry name" value="Plug"/>
    <property type="match status" value="1"/>
</dbReference>
<evidence type="ECO:0000256" key="9">
    <source>
        <dbReference type="SAM" id="SignalP"/>
    </source>
</evidence>
<gene>
    <name evidence="11" type="ORF">HC757_09865</name>
</gene>
<keyword evidence="2 7" id="KW-0813">Transport</keyword>
<dbReference type="InterPro" id="IPR039426">
    <property type="entry name" value="TonB-dep_rcpt-like"/>
</dbReference>
<keyword evidence="4 7" id="KW-0812">Transmembrane</keyword>
<proteinExistence type="inferred from homology"/>
<feature type="signal peptide" evidence="9">
    <location>
        <begin position="1"/>
        <end position="23"/>
    </location>
</feature>
<feature type="chain" id="PRO_5038075785" evidence="9">
    <location>
        <begin position="24"/>
        <end position="812"/>
    </location>
</feature>
<dbReference type="Gene3D" id="2.170.130.10">
    <property type="entry name" value="TonB-dependent receptor, plug domain"/>
    <property type="match status" value="1"/>
</dbReference>
<name>A0A972G0W4_9GAMM</name>
<dbReference type="PROSITE" id="PS52016">
    <property type="entry name" value="TONB_DEPENDENT_REC_3"/>
    <property type="match status" value="1"/>
</dbReference>
<comment type="caution">
    <text evidence="11">The sequence shown here is derived from an EMBL/GenBank/DDBJ whole genome shotgun (WGS) entry which is preliminary data.</text>
</comment>
<dbReference type="InterPro" id="IPR012910">
    <property type="entry name" value="Plug_dom"/>
</dbReference>
<dbReference type="InterPro" id="IPR037066">
    <property type="entry name" value="Plug_dom_sf"/>
</dbReference>
<evidence type="ECO:0000256" key="4">
    <source>
        <dbReference type="ARBA" id="ARBA00022692"/>
    </source>
</evidence>
<evidence type="ECO:0000256" key="8">
    <source>
        <dbReference type="SAM" id="MobiDB-lite"/>
    </source>
</evidence>
<keyword evidence="5 7" id="KW-0472">Membrane</keyword>
<keyword evidence="3 7" id="KW-1134">Transmembrane beta strand</keyword>
<keyword evidence="9" id="KW-0732">Signal</keyword>
<protein>
    <submittedName>
        <fullName evidence="11">TonB-dependent receptor</fullName>
    </submittedName>
</protein>
<dbReference type="EMBL" id="JAAXYH010000006">
    <property type="protein sequence ID" value="NMH65476.1"/>
    <property type="molecule type" value="Genomic_DNA"/>
</dbReference>
<sequence>MRSVGFSLMLMTCGSVMATMSHAAVSRVSLTANDDVERITVYGRQNRLVMNSGLATKSDMSLMETPAAIVLVDQALIESQGAGNLQDLVRNISGVTQAGNNYGIGDNLSIRGLDTSYTYDGMYGGAGLGNSFNPTRSLTNVESVEVLKGPATGLYGMGSAGGIINLIEKKPRFDAGTEFKAELGQWDSYSLALDTTGAIAPDTAYRLVAKHGRSDGYRQLGTDRDEIYASLKQRFGPSQDLLFSVAYIQDAVRVDSIGDPIRIFNSDSVAGKSAMEVSWQDLVNDPKGKGVNLSDSQRQQLADSLRAGDGLTPFALGDTSLVSSLTEPNQGEELRFKLNHNLDLSDNLYLNQQLQYRDYHSGFVRQTGAYNYVYWHRSGATNANPRAPLVVDDVLYPYAARRQEYRKVDADETSWQYFADLRYDFSLAGIDSELLLNANLEDRDIRLQDWSIYDADKEIKGKNGERLYLGQLPYLLDIRDPNWGTGSFEQYDPLLTANYSKQVQAWGLGLQYVGYLSDTLTTRLGFAFNEIAQSYTHLGVDSRYSTSKAEPTPEKNSKDNGMTYNLGLSYHPVDELSLFINHAKGRIAYSLLGSISGQQDDRPDSESLSYDLGIRLKQFDDQLLASLVLFQSSRTNLRYTNPDYELGISAIEVPQYFFNGADETKGVELDINAFLDEQWKFNLNGVYQDARNKNDPNSSDYNSHQKGVPMITAGAWLSYSANLAVLPQPLSLSLGVNYVAERSTASSSFGIPDGHVDAYSLWHSAIAYDTDDWSLQLNLNNLFNQDYYDKAMFLGGLPGAERNLKLSLSYRL</sequence>
<accession>A0A972G0W4</accession>
<evidence type="ECO:0000256" key="1">
    <source>
        <dbReference type="ARBA" id="ARBA00004571"/>
    </source>
</evidence>
<dbReference type="GO" id="GO:0015344">
    <property type="term" value="F:siderophore uptake transmembrane transporter activity"/>
    <property type="evidence" value="ECO:0007669"/>
    <property type="project" value="TreeGrafter"/>
</dbReference>
<reference evidence="11" key="1">
    <citation type="submission" date="2020-04" db="EMBL/GenBank/DDBJ databases">
        <title>Description of Shewanella salipaludis sp. nov., isolated from a salt marsh.</title>
        <authorList>
            <person name="Park S."/>
            <person name="Yoon J.-H."/>
        </authorList>
    </citation>
    <scope>NUCLEOTIDE SEQUENCE</scope>
    <source>
        <strain evidence="11">SHSM-M6</strain>
    </source>
</reference>
<evidence type="ECO:0000256" key="3">
    <source>
        <dbReference type="ARBA" id="ARBA00022452"/>
    </source>
</evidence>
<dbReference type="AlphaFoldDB" id="A0A972G0W4"/>
<evidence type="ECO:0000256" key="6">
    <source>
        <dbReference type="ARBA" id="ARBA00023237"/>
    </source>
</evidence>
<keyword evidence="12" id="KW-1185">Reference proteome</keyword>
<keyword evidence="6 7" id="KW-0998">Cell outer membrane</keyword>
<evidence type="ECO:0000256" key="7">
    <source>
        <dbReference type="PROSITE-ProRule" id="PRU01360"/>
    </source>
</evidence>
<organism evidence="11 12">
    <name type="scientific">Shewanella salipaludis</name>
    <dbReference type="NCBI Taxonomy" id="2723052"/>
    <lineage>
        <taxon>Bacteria</taxon>
        <taxon>Pseudomonadati</taxon>
        <taxon>Pseudomonadota</taxon>
        <taxon>Gammaproteobacteria</taxon>
        <taxon>Alteromonadales</taxon>
        <taxon>Shewanellaceae</taxon>
        <taxon>Shewanella</taxon>
    </lineage>
</organism>
<keyword evidence="11" id="KW-0675">Receptor</keyword>
<evidence type="ECO:0000313" key="12">
    <source>
        <dbReference type="Proteomes" id="UP000737113"/>
    </source>
</evidence>
<evidence type="ECO:0000256" key="5">
    <source>
        <dbReference type="ARBA" id="ARBA00023136"/>
    </source>
</evidence>
<comment type="subcellular location">
    <subcellularLocation>
        <location evidence="1 7">Cell outer membrane</location>
        <topology evidence="1 7">Multi-pass membrane protein</topology>
    </subcellularLocation>
</comment>